<reference evidence="2" key="1">
    <citation type="journal article" date="2014" name="Front. Microbiol.">
        <title>High frequency of phylogenetically diverse reductive dehalogenase-homologous genes in deep subseafloor sedimentary metagenomes.</title>
        <authorList>
            <person name="Kawai M."/>
            <person name="Futagami T."/>
            <person name="Toyoda A."/>
            <person name="Takaki Y."/>
            <person name="Nishi S."/>
            <person name="Hori S."/>
            <person name="Arai W."/>
            <person name="Tsubouchi T."/>
            <person name="Morono Y."/>
            <person name="Uchiyama I."/>
            <person name="Ito T."/>
            <person name="Fujiyama A."/>
            <person name="Inagaki F."/>
            <person name="Takami H."/>
        </authorList>
    </citation>
    <scope>NUCLEOTIDE SEQUENCE</scope>
    <source>
        <strain evidence="2">Expedition CK06-06</strain>
    </source>
</reference>
<accession>X1G6S6</accession>
<evidence type="ECO:0000259" key="1">
    <source>
        <dbReference type="Pfam" id="PF02397"/>
    </source>
</evidence>
<dbReference type="AlphaFoldDB" id="X1G6S6"/>
<evidence type="ECO:0000313" key="2">
    <source>
        <dbReference type="EMBL" id="GAH40515.1"/>
    </source>
</evidence>
<feature type="domain" description="Bacterial sugar transferase" evidence="1">
    <location>
        <begin position="1"/>
        <end position="108"/>
    </location>
</feature>
<dbReference type="InterPro" id="IPR003362">
    <property type="entry name" value="Bact_transf"/>
</dbReference>
<dbReference type="GO" id="GO:0016780">
    <property type="term" value="F:phosphotransferase activity, for other substituted phosphate groups"/>
    <property type="evidence" value="ECO:0007669"/>
    <property type="project" value="TreeGrafter"/>
</dbReference>
<dbReference type="EMBL" id="BARU01011047">
    <property type="protein sequence ID" value="GAH40515.1"/>
    <property type="molecule type" value="Genomic_DNA"/>
</dbReference>
<protein>
    <recommendedName>
        <fullName evidence="1">Bacterial sugar transferase domain-containing protein</fullName>
    </recommendedName>
</protein>
<gene>
    <name evidence="2" type="ORF">S03H2_20858</name>
</gene>
<dbReference type="Pfam" id="PF02397">
    <property type="entry name" value="Bac_transf"/>
    <property type="match status" value="1"/>
</dbReference>
<organism evidence="2">
    <name type="scientific">marine sediment metagenome</name>
    <dbReference type="NCBI Taxonomy" id="412755"/>
    <lineage>
        <taxon>unclassified sequences</taxon>
        <taxon>metagenomes</taxon>
        <taxon>ecological metagenomes</taxon>
    </lineage>
</organism>
<name>X1G6S6_9ZZZZ</name>
<sequence>RELHIDELPQLINILKGDVSFIGVRPQQETEQKWMLKTEPKWEKRFQGSVGVISLERIINICPSLQKYIISNLRDAEYLLEKKKRIDYDLYYVNVENLYTDMILMFYLFRLMYEKTISVFAKREFVEYDNCDKRWKDRKLY</sequence>
<dbReference type="PANTHER" id="PTHR30576:SF0">
    <property type="entry name" value="UNDECAPRENYL-PHOSPHATE N-ACETYLGALACTOSAMINYL 1-PHOSPHATE TRANSFERASE-RELATED"/>
    <property type="match status" value="1"/>
</dbReference>
<proteinExistence type="predicted"/>
<dbReference type="PANTHER" id="PTHR30576">
    <property type="entry name" value="COLANIC BIOSYNTHESIS UDP-GLUCOSE LIPID CARRIER TRANSFERASE"/>
    <property type="match status" value="1"/>
</dbReference>
<feature type="non-terminal residue" evidence="2">
    <location>
        <position position="1"/>
    </location>
</feature>
<comment type="caution">
    <text evidence="2">The sequence shown here is derived from an EMBL/GenBank/DDBJ whole genome shotgun (WGS) entry which is preliminary data.</text>
</comment>